<evidence type="ECO:0008006" key="4">
    <source>
        <dbReference type="Google" id="ProtNLM"/>
    </source>
</evidence>
<feature type="chain" id="PRO_5045472517" description="EF-hand domain-containing protein" evidence="1">
    <location>
        <begin position="23"/>
        <end position="161"/>
    </location>
</feature>
<evidence type="ECO:0000313" key="3">
    <source>
        <dbReference type="Proteomes" id="UP000619041"/>
    </source>
</evidence>
<feature type="signal peptide" evidence="1">
    <location>
        <begin position="1"/>
        <end position="22"/>
    </location>
</feature>
<evidence type="ECO:0000313" key="2">
    <source>
        <dbReference type="EMBL" id="GGD84631.1"/>
    </source>
</evidence>
<reference evidence="3" key="1">
    <citation type="journal article" date="2019" name="Int. J. Syst. Evol. Microbiol.">
        <title>The Global Catalogue of Microorganisms (GCM) 10K type strain sequencing project: providing services to taxonomists for standard genome sequencing and annotation.</title>
        <authorList>
            <consortium name="The Broad Institute Genomics Platform"/>
            <consortium name="The Broad Institute Genome Sequencing Center for Infectious Disease"/>
            <person name="Wu L."/>
            <person name="Ma J."/>
        </authorList>
    </citation>
    <scope>NUCLEOTIDE SEQUENCE [LARGE SCALE GENOMIC DNA]</scope>
    <source>
        <strain evidence="3">CGMCC 1.15959</strain>
    </source>
</reference>
<dbReference type="RefSeq" id="WP_188643293.1">
    <property type="nucleotide sequence ID" value="NZ_BMKL01000001.1"/>
</dbReference>
<proteinExistence type="predicted"/>
<dbReference type="PROSITE" id="PS51257">
    <property type="entry name" value="PROKAR_LIPOPROTEIN"/>
    <property type="match status" value="1"/>
</dbReference>
<dbReference type="Proteomes" id="UP000619041">
    <property type="component" value="Unassembled WGS sequence"/>
</dbReference>
<accession>A0ABQ1RVP3</accession>
<keyword evidence="1" id="KW-0732">Signal</keyword>
<sequence length="161" mass="16909">MLRHLIFALAAASFISCVPANAQIAGALAPEARTKITPVVPPATAVTKLAPGVFKVTPVPGIAAATTVRFQNFGDYDRNKDGAYGPMEFAQALYFLATADPVAGNPKLPALDRFTHAGAPEQLAPSAGTALLNATSDEFQHVDVNHDWRITPAELVSATLM</sequence>
<dbReference type="EMBL" id="BMKL01000001">
    <property type="protein sequence ID" value="GGD84631.1"/>
    <property type="molecule type" value="Genomic_DNA"/>
</dbReference>
<organism evidence="2 3">
    <name type="scientific">Tsuneonella deserti</name>
    <dbReference type="NCBI Taxonomy" id="2035528"/>
    <lineage>
        <taxon>Bacteria</taxon>
        <taxon>Pseudomonadati</taxon>
        <taxon>Pseudomonadota</taxon>
        <taxon>Alphaproteobacteria</taxon>
        <taxon>Sphingomonadales</taxon>
        <taxon>Erythrobacteraceae</taxon>
        <taxon>Tsuneonella</taxon>
    </lineage>
</organism>
<dbReference type="Gene3D" id="1.10.238.10">
    <property type="entry name" value="EF-hand"/>
    <property type="match status" value="1"/>
</dbReference>
<name>A0ABQ1RVP3_9SPHN</name>
<keyword evidence="3" id="KW-1185">Reference proteome</keyword>
<evidence type="ECO:0000256" key="1">
    <source>
        <dbReference type="SAM" id="SignalP"/>
    </source>
</evidence>
<gene>
    <name evidence="2" type="ORF">GCM10011515_00470</name>
</gene>
<comment type="caution">
    <text evidence="2">The sequence shown here is derived from an EMBL/GenBank/DDBJ whole genome shotgun (WGS) entry which is preliminary data.</text>
</comment>
<protein>
    <recommendedName>
        <fullName evidence="4">EF-hand domain-containing protein</fullName>
    </recommendedName>
</protein>